<dbReference type="InterPro" id="IPR000182">
    <property type="entry name" value="GNAT_dom"/>
</dbReference>
<comment type="catalytic activity">
    <reaction evidence="7">
        <text>serotonin + octadecanoyl-CoA = N-octadecanoyl-serotonin + CoA + H(+)</text>
        <dbReference type="Rhea" id="RHEA:51400"/>
        <dbReference type="ChEBI" id="CHEBI:15378"/>
        <dbReference type="ChEBI" id="CHEBI:57287"/>
        <dbReference type="ChEBI" id="CHEBI:57394"/>
        <dbReference type="ChEBI" id="CHEBI:134065"/>
        <dbReference type="ChEBI" id="CHEBI:350546"/>
    </reaction>
    <physiologicalReaction direction="left-to-right" evidence="7">
        <dbReference type="Rhea" id="RHEA:51401"/>
    </physiologicalReaction>
</comment>
<evidence type="ECO:0000256" key="9">
    <source>
        <dbReference type="ARBA" id="ARBA00051711"/>
    </source>
</evidence>
<evidence type="ECO:0000256" key="1">
    <source>
        <dbReference type="ARBA" id="ARBA00022679"/>
    </source>
</evidence>
<dbReference type="SUPFAM" id="SSF55729">
    <property type="entry name" value="Acyl-CoA N-acyltransferases (Nat)"/>
    <property type="match status" value="1"/>
</dbReference>
<comment type="catalytic activity">
    <reaction evidence="10">
        <text>serotonin + (9Z)-octadecenoyl-CoA = N-(9Z-octadecenoyl)-serotonin + CoA + H(+)</text>
        <dbReference type="Rhea" id="RHEA:51392"/>
        <dbReference type="ChEBI" id="CHEBI:15378"/>
        <dbReference type="ChEBI" id="CHEBI:57287"/>
        <dbReference type="ChEBI" id="CHEBI:57387"/>
        <dbReference type="ChEBI" id="CHEBI:134064"/>
        <dbReference type="ChEBI" id="CHEBI:350546"/>
    </reaction>
    <physiologicalReaction direction="left-to-right" evidence="10">
        <dbReference type="Rhea" id="RHEA:51393"/>
    </physiologicalReaction>
</comment>
<evidence type="ECO:0000256" key="13">
    <source>
        <dbReference type="ARBA" id="ARBA00052491"/>
    </source>
</evidence>
<keyword evidence="2" id="KW-0012">Acyltransferase</keyword>
<dbReference type="PANTHER" id="PTHR20905">
    <property type="entry name" value="N-ACETYLTRANSFERASE-RELATED"/>
    <property type="match status" value="1"/>
</dbReference>
<evidence type="ECO:0000256" key="3">
    <source>
        <dbReference type="ARBA" id="ARBA00037926"/>
    </source>
</evidence>
<name>A0A8S4SQ81_9NEOP</name>
<keyword evidence="16" id="KW-1185">Reference proteome</keyword>
<dbReference type="AlphaFoldDB" id="A0A8S4SQ81"/>
<evidence type="ECO:0000256" key="8">
    <source>
        <dbReference type="ARBA" id="ARBA00051284"/>
    </source>
</evidence>
<comment type="similarity">
    <text evidence="4">Belongs to the acetyltransferase family. AANAT subfamily.</text>
</comment>
<dbReference type="FunFam" id="3.40.630.30:FF:000046">
    <property type="entry name" value="Dopamine N-acetyltransferase"/>
    <property type="match status" value="1"/>
</dbReference>
<proteinExistence type="inferred from homology"/>
<dbReference type="OrthoDB" id="6605633at2759"/>
<evidence type="ECO:0000313" key="16">
    <source>
        <dbReference type="Proteomes" id="UP000838756"/>
    </source>
</evidence>
<comment type="caution">
    <text evidence="15">The sequence shown here is derived from an EMBL/GenBank/DDBJ whole genome shotgun (WGS) entry which is preliminary data.</text>
</comment>
<evidence type="ECO:0000256" key="11">
    <source>
        <dbReference type="ARBA" id="ARBA00052178"/>
    </source>
</evidence>
<keyword evidence="1" id="KW-0808">Transferase</keyword>
<comment type="pathway">
    <text evidence="3">Aromatic compound metabolism; melatonin biosynthesis; melatonin from serotonin: step 1/2.</text>
</comment>
<sequence length="272" mass="30542">MAEKRPYYISPVTKQDEEAVMRLTKRTFYIDEPLNLAVGLCPSETDPCPELDSYCTSSLHEGFSFKATDDDGNVVGVMINGVCPLKEDDDGNDLLSQAQRCQNPKFQKILYILARRETGARLWEKFPQDKNAVEVKVAATDPNWRRRGIMNALLEETEKAIKQRGIRLARLDTSSAYSAMSAEHSGYTCYYRALYKDIKMDGQPLIVPAPPHDEDRVYIKELYPLTVRHAKGRLVIPKNVAACQSIVSDSVRLHAGCRRILFLADAIMGAGP</sequence>
<protein>
    <recommendedName>
        <fullName evidence="5">aralkylamine N-acetyltransferase</fullName>
        <ecNumber evidence="5">2.3.1.87</ecNumber>
    </recommendedName>
</protein>
<evidence type="ECO:0000256" key="12">
    <source>
        <dbReference type="ARBA" id="ARBA00052335"/>
    </source>
</evidence>
<comment type="catalytic activity">
    <reaction evidence="8">
        <text>serotonin + (5Z,8Z,11Z,14Z)-eicosatetraenoyl-CoA = N-[(5Z,8Z,11Z,14Z)-eicosatetraenoyl]-serotonin + CoA + H(+)</text>
        <dbReference type="Rhea" id="RHEA:51396"/>
        <dbReference type="ChEBI" id="CHEBI:15378"/>
        <dbReference type="ChEBI" id="CHEBI:57287"/>
        <dbReference type="ChEBI" id="CHEBI:57368"/>
        <dbReference type="ChEBI" id="CHEBI:132255"/>
        <dbReference type="ChEBI" id="CHEBI:350546"/>
    </reaction>
    <physiologicalReaction direction="left-to-right" evidence="8">
        <dbReference type="Rhea" id="RHEA:51397"/>
    </physiologicalReaction>
</comment>
<evidence type="ECO:0000256" key="10">
    <source>
        <dbReference type="ARBA" id="ARBA00051823"/>
    </source>
</evidence>
<dbReference type="PANTHER" id="PTHR20905:SF1">
    <property type="entry name" value="AT07410P-RELATED"/>
    <property type="match status" value="1"/>
</dbReference>
<evidence type="ECO:0000256" key="2">
    <source>
        <dbReference type="ARBA" id="ARBA00023315"/>
    </source>
</evidence>
<dbReference type="Gene3D" id="3.40.630.30">
    <property type="match status" value="1"/>
</dbReference>
<comment type="catalytic activity">
    <reaction evidence="13">
        <text>serotonin + acetyl-CoA = N-acetylserotonin + CoA + H(+)</text>
        <dbReference type="Rhea" id="RHEA:25217"/>
        <dbReference type="ChEBI" id="CHEBI:15378"/>
        <dbReference type="ChEBI" id="CHEBI:17697"/>
        <dbReference type="ChEBI" id="CHEBI:57287"/>
        <dbReference type="ChEBI" id="CHEBI:57288"/>
        <dbReference type="ChEBI" id="CHEBI:350546"/>
        <dbReference type="EC" id="2.3.1.87"/>
    </reaction>
    <physiologicalReaction direction="left-to-right" evidence="13">
        <dbReference type="Rhea" id="RHEA:25218"/>
    </physiologicalReaction>
</comment>
<feature type="domain" description="N-acetyltransferase" evidence="14">
    <location>
        <begin position="124"/>
        <end position="174"/>
    </location>
</feature>
<evidence type="ECO:0000313" key="15">
    <source>
        <dbReference type="EMBL" id="CAH2269178.1"/>
    </source>
</evidence>
<gene>
    <name evidence="15" type="primary">jg1708</name>
    <name evidence="15" type="ORF">PAEG_LOCUS27457</name>
</gene>
<dbReference type="CDD" id="cd04301">
    <property type="entry name" value="NAT_SF"/>
    <property type="match status" value="1"/>
</dbReference>
<evidence type="ECO:0000256" key="7">
    <source>
        <dbReference type="ARBA" id="ARBA00050849"/>
    </source>
</evidence>
<reference evidence="15" key="1">
    <citation type="submission" date="2022-03" db="EMBL/GenBank/DDBJ databases">
        <authorList>
            <person name="Lindestad O."/>
        </authorList>
    </citation>
    <scope>NUCLEOTIDE SEQUENCE</scope>
</reference>
<dbReference type="EC" id="2.3.1.87" evidence="5"/>
<dbReference type="GO" id="GO:0004059">
    <property type="term" value="F:aralkylamine N-acetyltransferase activity"/>
    <property type="evidence" value="ECO:0007669"/>
    <property type="project" value="UniProtKB-EC"/>
</dbReference>
<comment type="catalytic activity">
    <reaction evidence="11">
        <text>serotonin + hexadecanoyl-CoA = N-hexadecanoyl-serotonin + CoA + H(+)</text>
        <dbReference type="Rhea" id="RHEA:51384"/>
        <dbReference type="ChEBI" id="CHEBI:15378"/>
        <dbReference type="ChEBI" id="CHEBI:57287"/>
        <dbReference type="ChEBI" id="CHEBI:57379"/>
        <dbReference type="ChEBI" id="CHEBI:134059"/>
        <dbReference type="ChEBI" id="CHEBI:350546"/>
    </reaction>
    <physiologicalReaction direction="left-to-right" evidence="11">
        <dbReference type="Rhea" id="RHEA:51385"/>
    </physiologicalReaction>
</comment>
<accession>A0A8S4SQ81</accession>
<comment type="catalytic activity">
    <reaction evidence="6">
        <text>dopamine + (9Z)-octadecenoyl-CoA = N-(9Z-octadecanoyl)-dopamine + CoA + H(+)</text>
        <dbReference type="Rhea" id="RHEA:51380"/>
        <dbReference type="ChEBI" id="CHEBI:15378"/>
        <dbReference type="ChEBI" id="CHEBI:31883"/>
        <dbReference type="ChEBI" id="CHEBI:57287"/>
        <dbReference type="ChEBI" id="CHEBI:57387"/>
        <dbReference type="ChEBI" id="CHEBI:59905"/>
    </reaction>
    <physiologicalReaction direction="left-to-right" evidence="6">
        <dbReference type="Rhea" id="RHEA:51381"/>
    </physiologicalReaction>
</comment>
<dbReference type="EMBL" id="CAKXAJ010026501">
    <property type="protein sequence ID" value="CAH2269178.1"/>
    <property type="molecule type" value="Genomic_DNA"/>
</dbReference>
<evidence type="ECO:0000256" key="5">
    <source>
        <dbReference type="ARBA" id="ARBA00039114"/>
    </source>
</evidence>
<dbReference type="InterPro" id="IPR016181">
    <property type="entry name" value="Acyl_CoA_acyltransferase"/>
</dbReference>
<comment type="catalytic activity">
    <reaction evidence="12">
        <text>dopamine + hexadecanoyl-CoA = N-hexadecanoyl-dopamine + CoA + H(+)</text>
        <dbReference type="Rhea" id="RHEA:51376"/>
        <dbReference type="ChEBI" id="CHEBI:15378"/>
        <dbReference type="ChEBI" id="CHEBI:57287"/>
        <dbReference type="ChEBI" id="CHEBI:57379"/>
        <dbReference type="ChEBI" id="CHEBI:59905"/>
        <dbReference type="ChEBI" id="CHEBI:134058"/>
    </reaction>
    <physiologicalReaction direction="left-to-right" evidence="12">
        <dbReference type="Rhea" id="RHEA:51377"/>
    </physiologicalReaction>
</comment>
<dbReference type="Proteomes" id="UP000838756">
    <property type="component" value="Unassembled WGS sequence"/>
</dbReference>
<dbReference type="Pfam" id="PF00583">
    <property type="entry name" value="Acetyltransf_1"/>
    <property type="match status" value="1"/>
</dbReference>
<evidence type="ECO:0000259" key="14">
    <source>
        <dbReference type="Pfam" id="PF00583"/>
    </source>
</evidence>
<organism evidence="15 16">
    <name type="scientific">Pararge aegeria aegeria</name>
    <dbReference type="NCBI Taxonomy" id="348720"/>
    <lineage>
        <taxon>Eukaryota</taxon>
        <taxon>Metazoa</taxon>
        <taxon>Ecdysozoa</taxon>
        <taxon>Arthropoda</taxon>
        <taxon>Hexapoda</taxon>
        <taxon>Insecta</taxon>
        <taxon>Pterygota</taxon>
        <taxon>Neoptera</taxon>
        <taxon>Endopterygota</taxon>
        <taxon>Lepidoptera</taxon>
        <taxon>Glossata</taxon>
        <taxon>Ditrysia</taxon>
        <taxon>Papilionoidea</taxon>
        <taxon>Nymphalidae</taxon>
        <taxon>Satyrinae</taxon>
        <taxon>Satyrini</taxon>
        <taxon>Parargina</taxon>
        <taxon>Pararge</taxon>
    </lineage>
</organism>
<evidence type="ECO:0000256" key="6">
    <source>
        <dbReference type="ARBA" id="ARBA00050189"/>
    </source>
</evidence>
<evidence type="ECO:0000256" key="4">
    <source>
        <dbReference type="ARBA" id="ARBA00038182"/>
    </source>
</evidence>
<comment type="catalytic activity">
    <reaction evidence="9">
        <text>dopamine + acetyl-CoA = N-acetyldopamine + CoA + H(+)</text>
        <dbReference type="Rhea" id="RHEA:51388"/>
        <dbReference type="ChEBI" id="CHEBI:15378"/>
        <dbReference type="ChEBI" id="CHEBI:57287"/>
        <dbReference type="ChEBI" id="CHEBI:57288"/>
        <dbReference type="ChEBI" id="CHEBI:59905"/>
        <dbReference type="ChEBI" id="CHEBI:125678"/>
    </reaction>
    <physiologicalReaction direction="left-to-right" evidence="9">
        <dbReference type="Rhea" id="RHEA:51389"/>
    </physiologicalReaction>
</comment>